<evidence type="ECO:0000259" key="1">
    <source>
        <dbReference type="Pfam" id="PF13966"/>
    </source>
</evidence>
<reference evidence="2 3" key="1">
    <citation type="journal article" date="2014" name="Am. J. Bot.">
        <title>Genome assembly and annotation for red clover (Trifolium pratense; Fabaceae).</title>
        <authorList>
            <person name="Istvanek J."/>
            <person name="Jaros M."/>
            <person name="Krenek A."/>
            <person name="Repkova J."/>
        </authorList>
    </citation>
    <scope>NUCLEOTIDE SEQUENCE [LARGE SCALE GENOMIC DNA]</scope>
    <source>
        <strain evidence="3">cv. Tatra</strain>
        <tissue evidence="2">Young leaves</tissue>
    </source>
</reference>
<name>A0A2K3K6A5_TRIPR</name>
<dbReference type="Pfam" id="PF13966">
    <property type="entry name" value="zf-RVT"/>
    <property type="match status" value="1"/>
</dbReference>
<feature type="domain" description="Reverse transcriptase zinc-binding" evidence="1">
    <location>
        <begin position="5"/>
        <end position="75"/>
    </location>
</feature>
<dbReference type="STRING" id="57577.A0A2K3K6A5"/>
<proteinExistence type="predicted"/>
<gene>
    <name evidence="2" type="ORF">L195_g052643</name>
</gene>
<dbReference type="AlphaFoldDB" id="A0A2K3K6A5"/>
<evidence type="ECO:0000313" key="2">
    <source>
        <dbReference type="EMBL" id="PNX61801.1"/>
    </source>
</evidence>
<dbReference type="ExpressionAtlas" id="A0A2K3K6A5">
    <property type="expression patterns" value="baseline"/>
</dbReference>
<comment type="caution">
    <text evidence="2">The sequence shown here is derived from an EMBL/GenBank/DDBJ whole genome shotgun (WGS) entry which is preliminary data.</text>
</comment>
<sequence>MQQFQDLHWAKLIWNCDIPPSKSFFVWRLMHEKVPTEENLMIRGCAIPYMCNFCCRHVESSFHIFFECDYAIKLWSWLAGCLNLVLQFTSMEDMLKLCELNWSPKCKITITAAIINLLNTIWLVGNQARFNNKFISWKSAISLIIASNSLTGVASVYFSEICGAMSAIEIAYSKNWLNIWLETDSSLVVSAFK</sequence>
<organism evidence="2 3">
    <name type="scientific">Trifolium pratense</name>
    <name type="common">Red clover</name>
    <dbReference type="NCBI Taxonomy" id="57577"/>
    <lineage>
        <taxon>Eukaryota</taxon>
        <taxon>Viridiplantae</taxon>
        <taxon>Streptophyta</taxon>
        <taxon>Embryophyta</taxon>
        <taxon>Tracheophyta</taxon>
        <taxon>Spermatophyta</taxon>
        <taxon>Magnoliopsida</taxon>
        <taxon>eudicotyledons</taxon>
        <taxon>Gunneridae</taxon>
        <taxon>Pentapetalae</taxon>
        <taxon>rosids</taxon>
        <taxon>fabids</taxon>
        <taxon>Fabales</taxon>
        <taxon>Fabaceae</taxon>
        <taxon>Papilionoideae</taxon>
        <taxon>50 kb inversion clade</taxon>
        <taxon>NPAAA clade</taxon>
        <taxon>Hologalegina</taxon>
        <taxon>IRL clade</taxon>
        <taxon>Trifolieae</taxon>
        <taxon>Trifolium</taxon>
    </lineage>
</organism>
<evidence type="ECO:0000313" key="3">
    <source>
        <dbReference type="Proteomes" id="UP000236291"/>
    </source>
</evidence>
<reference evidence="2 3" key="2">
    <citation type="journal article" date="2017" name="Front. Plant Sci.">
        <title>Gene Classification and Mining of Molecular Markers Useful in Red Clover (Trifolium pratense) Breeding.</title>
        <authorList>
            <person name="Istvanek J."/>
            <person name="Dluhosova J."/>
            <person name="Dluhos P."/>
            <person name="Patkova L."/>
            <person name="Nedelnik J."/>
            <person name="Repkova J."/>
        </authorList>
    </citation>
    <scope>NUCLEOTIDE SEQUENCE [LARGE SCALE GENOMIC DNA]</scope>
    <source>
        <strain evidence="3">cv. Tatra</strain>
        <tissue evidence="2">Young leaves</tissue>
    </source>
</reference>
<dbReference type="InterPro" id="IPR026960">
    <property type="entry name" value="RVT-Znf"/>
</dbReference>
<protein>
    <submittedName>
        <fullName evidence="2">Ribonuclease H</fullName>
    </submittedName>
</protein>
<feature type="non-terminal residue" evidence="2">
    <location>
        <position position="193"/>
    </location>
</feature>
<accession>A0A2K3K6A5</accession>
<dbReference type="Proteomes" id="UP000236291">
    <property type="component" value="Unassembled WGS sequence"/>
</dbReference>
<dbReference type="EMBL" id="ASHM01086151">
    <property type="protein sequence ID" value="PNX61801.1"/>
    <property type="molecule type" value="Genomic_DNA"/>
</dbReference>